<keyword evidence="6 10" id="KW-0342">GTP-binding</keyword>
<keyword evidence="8 10" id="KW-0687">Ribonucleoprotein</keyword>
<dbReference type="SUPFAM" id="SSF47364">
    <property type="entry name" value="Domain of the SRP/SRP receptor G-proteins"/>
    <property type="match status" value="1"/>
</dbReference>
<keyword evidence="5 10" id="KW-0694">RNA-binding</keyword>
<dbReference type="InterPro" id="IPR036225">
    <property type="entry name" value="SRP/SRP_N"/>
</dbReference>
<dbReference type="SUPFAM" id="SSF47446">
    <property type="entry name" value="Signal peptide-binding domain"/>
    <property type="match status" value="1"/>
</dbReference>
<keyword evidence="13" id="KW-1185">Reference proteome</keyword>
<gene>
    <name evidence="10" type="primary">ffh</name>
    <name evidence="12" type="ORF">EH55_00265</name>
</gene>
<keyword evidence="2 10" id="KW-0963">Cytoplasm</keyword>
<dbReference type="Gene3D" id="3.40.50.300">
    <property type="entry name" value="P-loop containing nucleotide triphosphate hydrolases"/>
    <property type="match status" value="1"/>
</dbReference>
<dbReference type="GeneID" id="90982993"/>
<evidence type="ECO:0000256" key="7">
    <source>
        <dbReference type="ARBA" id="ARBA00023135"/>
    </source>
</evidence>
<dbReference type="HAMAP" id="MF_00306">
    <property type="entry name" value="SRP54"/>
    <property type="match status" value="1"/>
</dbReference>
<dbReference type="SMART" id="SM00382">
    <property type="entry name" value="AAA"/>
    <property type="match status" value="1"/>
</dbReference>
<dbReference type="NCBIfam" id="TIGR00959">
    <property type="entry name" value="ffh"/>
    <property type="match status" value="1"/>
</dbReference>
<feature type="domain" description="SRP54-type proteins GTP-binding" evidence="11">
    <location>
        <begin position="268"/>
        <end position="281"/>
    </location>
</feature>
<evidence type="ECO:0000256" key="1">
    <source>
        <dbReference type="ARBA" id="ARBA00005450"/>
    </source>
</evidence>
<evidence type="ECO:0000313" key="12">
    <source>
        <dbReference type="EMBL" id="KEJ92877.1"/>
    </source>
</evidence>
<dbReference type="Pfam" id="PF02881">
    <property type="entry name" value="SRP54_N"/>
    <property type="match status" value="1"/>
</dbReference>
<evidence type="ECO:0000256" key="3">
    <source>
        <dbReference type="ARBA" id="ARBA00022741"/>
    </source>
</evidence>
<keyword evidence="7 10" id="KW-0733">Signal recognition particle</keyword>
<dbReference type="PANTHER" id="PTHR11564:SF5">
    <property type="entry name" value="SIGNAL RECOGNITION PARTICLE SUBUNIT SRP54"/>
    <property type="match status" value="1"/>
</dbReference>
<evidence type="ECO:0000256" key="2">
    <source>
        <dbReference type="ARBA" id="ARBA00022490"/>
    </source>
</evidence>
<dbReference type="GO" id="GO:0006614">
    <property type="term" value="P:SRP-dependent cotranslational protein targeting to membrane"/>
    <property type="evidence" value="ECO:0007669"/>
    <property type="project" value="InterPro"/>
</dbReference>
<evidence type="ECO:0000256" key="9">
    <source>
        <dbReference type="ARBA" id="ARBA00048027"/>
    </source>
</evidence>
<dbReference type="OrthoDB" id="9804720at2"/>
<dbReference type="GO" id="GO:0048500">
    <property type="term" value="C:signal recognition particle"/>
    <property type="evidence" value="ECO:0007669"/>
    <property type="project" value="UniProtKB-UniRule"/>
</dbReference>
<dbReference type="STRING" id="2754.EH55_00265"/>
<dbReference type="Gene3D" id="1.10.260.30">
    <property type="entry name" value="Signal recognition particle, SRP54 subunit, M-domain"/>
    <property type="match status" value="1"/>
</dbReference>
<comment type="domain">
    <text evidence="10">Composed of three domains: the N-terminal N domain, which is responsible for interactions with the ribosome, the central G domain, which binds GTP, and the C-terminal M domain, which binds the RNA and the signal sequence of the RNC.</text>
</comment>
<organism evidence="12 13">
    <name type="scientific">Synergistes jonesii</name>
    <dbReference type="NCBI Taxonomy" id="2754"/>
    <lineage>
        <taxon>Bacteria</taxon>
        <taxon>Thermotogati</taxon>
        <taxon>Synergistota</taxon>
        <taxon>Synergistia</taxon>
        <taxon>Synergistales</taxon>
        <taxon>Synergistaceae</taxon>
        <taxon>Synergistes</taxon>
    </lineage>
</organism>
<dbReference type="Gene3D" id="1.20.120.140">
    <property type="entry name" value="Signal recognition particle SRP54, nucleotide-binding domain"/>
    <property type="match status" value="1"/>
</dbReference>
<dbReference type="AlphaFoldDB" id="A0A073J582"/>
<dbReference type="PATRIC" id="fig|2754.20.peg.2104"/>
<feature type="binding site" evidence="10">
    <location>
        <begin position="189"/>
        <end position="193"/>
    </location>
    <ligand>
        <name>GTP</name>
        <dbReference type="ChEBI" id="CHEBI:37565"/>
    </ligand>
</feature>
<evidence type="ECO:0000256" key="6">
    <source>
        <dbReference type="ARBA" id="ARBA00023134"/>
    </source>
</evidence>
<evidence type="ECO:0000259" key="11">
    <source>
        <dbReference type="PROSITE" id="PS00300"/>
    </source>
</evidence>
<dbReference type="GO" id="GO:0005525">
    <property type="term" value="F:GTP binding"/>
    <property type="evidence" value="ECO:0007669"/>
    <property type="project" value="UniProtKB-UniRule"/>
</dbReference>
<dbReference type="PROSITE" id="PS00300">
    <property type="entry name" value="SRP54"/>
    <property type="match status" value="1"/>
</dbReference>
<name>A0A073J582_9BACT</name>
<evidence type="ECO:0000256" key="8">
    <source>
        <dbReference type="ARBA" id="ARBA00023274"/>
    </source>
</evidence>
<dbReference type="SMART" id="SM00963">
    <property type="entry name" value="SRP54_N"/>
    <property type="match status" value="1"/>
</dbReference>
<evidence type="ECO:0000256" key="4">
    <source>
        <dbReference type="ARBA" id="ARBA00022801"/>
    </source>
</evidence>
<dbReference type="CDD" id="cd18539">
    <property type="entry name" value="SRP_G"/>
    <property type="match status" value="1"/>
</dbReference>
<protein>
    <recommendedName>
        <fullName evidence="10">Signal recognition particle protein</fullName>
        <ecNumber evidence="10">3.6.5.4</ecNumber>
    </recommendedName>
    <alternativeName>
        <fullName evidence="10">Fifty-four homolog</fullName>
    </alternativeName>
</protein>
<dbReference type="InterPro" id="IPR027417">
    <property type="entry name" value="P-loop_NTPase"/>
</dbReference>
<comment type="function">
    <text evidence="10">Involved in targeting and insertion of nascent membrane proteins into the cytoplasmic membrane. Binds to the hydrophobic signal sequence of the ribosome-nascent chain (RNC) as it emerges from the ribosomes. The SRP-RNC complex is then targeted to the cytoplasmic membrane where it interacts with the SRP receptor FtsY.</text>
</comment>
<dbReference type="GO" id="GO:0008312">
    <property type="term" value="F:7S RNA binding"/>
    <property type="evidence" value="ECO:0007669"/>
    <property type="project" value="InterPro"/>
</dbReference>
<feature type="binding site" evidence="10">
    <location>
        <begin position="247"/>
        <end position="250"/>
    </location>
    <ligand>
        <name>GTP</name>
        <dbReference type="ChEBI" id="CHEBI:37565"/>
    </ligand>
</feature>
<dbReference type="InterPro" id="IPR042101">
    <property type="entry name" value="SRP54_N_sf"/>
</dbReference>
<dbReference type="Pfam" id="PF00448">
    <property type="entry name" value="SRP54"/>
    <property type="match status" value="1"/>
</dbReference>
<dbReference type="InterPro" id="IPR013822">
    <property type="entry name" value="Signal_recog_particl_SRP54_hlx"/>
</dbReference>
<keyword evidence="4 10" id="KW-0378">Hydrolase</keyword>
<comment type="subcellular location">
    <subcellularLocation>
        <location evidence="10">Cytoplasm</location>
    </subcellularLocation>
    <text evidence="10">The SRP-RNC complex is targeted to the cytoplasmic membrane.</text>
</comment>
<dbReference type="Proteomes" id="UP000027665">
    <property type="component" value="Unassembled WGS sequence"/>
</dbReference>
<dbReference type="InterPro" id="IPR003593">
    <property type="entry name" value="AAA+_ATPase"/>
</dbReference>
<dbReference type="InterPro" id="IPR000897">
    <property type="entry name" value="SRP54_GTPase_dom"/>
</dbReference>
<feature type="binding site" evidence="10">
    <location>
        <begin position="107"/>
        <end position="114"/>
    </location>
    <ligand>
        <name>GTP</name>
        <dbReference type="ChEBI" id="CHEBI:37565"/>
    </ligand>
</feature>
<dbReference type="SMART" id="SM00962">
    <property type="entry name" value="SRP54"/>
    <property type="match status" value="1"/>
</dbReference>
<comment type="catalytic activity">
    <reaction evidence="9 10">
        <text>GTP + H2O = GDP + phosphate + H(+)</text>
        <dbReference type="Rhea" id="RHEA:19669"/>
        <dbReference type="ChEBI" id="CHEBI:15377"/>
        <dbReference type="ChEBI" id="CHEBI:15378"/>
        <dbReference type="ChEBI" id="CHEBI:37565"/>
        <dbReference type="ChEBI" id="CHEBI:43474"/>
        <dbReference type="ChEBI" id="CHEBI:58189"/>
        <dbReference type="EC" id="3.6.5.4"/>
    </reaction>
</comment>
<dbReference type="SUPFAM" id="SSF52540">
    <property type="entry name" value="P-loop containing nucleoside triphosphate hydrolases"/>
    <property type="match status" value="1"/>
</dbReference>
<evidence type="ECO:0000256" key="5">
    <source>
        <dbReference type="ARBA" id="ARBA00022884"/>
    </source>
</evidence>
<dbReference type="Pfam" id="PF02978">
    <property type="entry name" value="SRP_SPB"/>
    <property type="match status" value="1"/>
</dbReference>
<evidence type="ECO:0000256" key="10">
    <source>
        <dbReference type="HAMAP-Rule" id="MF_00306"/>
    </source>
</evidence>
<sequence>MFDSLKERFENIFANLRGKGKLTEEDINIALREVRRALLEADVNFKVVKDVVEAIRTRATGRQVVESVTPSQLIFTIVYEELVRIMGDAPVPLAVSPKPPTVYMMVGLQGSGKTTTSVKIARRMLKGHKPLVVACDLRRPAAVDQLRVLAEKAGVPFFGPEPGERDAVAVAKKSRAFAESRLCDLIILDTAGRLQLDDELMCELEEMKSASEPTEILLVVDSMTGQEAVNVADAFNKRLGLTGVVLTKLDGDARGGPALAVRAAAGVPIKLAGCGEKTEDLELFDARRMAQRIIGMGDMEGLIEKVQSATSEADIERMTQSLKTNRFTLEDMLVQLRQIQKLGPLEKVVEMLPIPGASKALKDAEIDPKRMKQTEAIILSMTPKERRNPEIIKGGRRRRIAEGSGTSVQMVNQLLAQYEQMKGMMKTFGKMAGGRGGFKMPRGMGAFMKGRRGFFG</sequence>
<dbReference type="InterPro" id="IPR004780">
    <property type="entry name" value="SRP"/>
</dbReference>
<proteinExistence type="inferred from homology"/>
<dbReference type="EC" id="3.6.5.4" evidence="10"/>
<dbReference type="RefSeq" id="WP_037974866.1">
    <property type="nucleotide sequence ID" value="NZ_JMKI01000012.1"/>
</dbReference>
<dbReference type="GO" id="GO:0003924">
    <property type="term" value="F:GTPase activity"/>
    <property type="evidence" value="ECO:0007669"/>
    <property type="project" value="UniProtKB-UniRule"/>
</dbReference>
<accession>A0A073J582</accession>
<comment type="similarity">
    <text evidence="1 10">Belongs to the GTP-binding SRP family. SRP54 subfamily.</text>
</comment>
<evidence type="ECO:0000313" key="13">
    <source>
        <dbReference type="Proteomes" id="UP000027665"/>
    </source>
</evidence>
<dbReference type="PANTHER" id="PTHR11564">
    <property type="entry name" value="SIGNAL RECOGNITION PARTICLE 54K PROTEIN SRP54"/>
    <property type="match status" value="1"/>
</dbReference>
<dbReference type="InterPro" id="IPR036891">
    <property type="entry name" value="Signal_recog_part_SRP54_M_sf"/>
</dbReference>
<dbReference type="eggNOG" id="COG0541">
    <property type="taxonomic scope" value="Bacteria"/>
</dbReference>
<keyword evidence="3 10" id="KW-0547">Nucleotide-binding</keyword>
<dbReference type="EMBL" id="JMKI01000012">
    <property type="protein sequence ID" value="KEJ92877.1"/>
    <property type="molecule type" value="Genomic_DNA"/>
</dbReference>
<dbReference type="InterPro" id="IPR022941">
    <property type="entry name" value="SRP54"/>
</dbReference>
<dbReference type="InterPro" id="IPR004125">
    <property type="entry name" value="Signal_recog_particle_SRP54_M"/>
</dbReference>
<comment type="subunit">
    <text evidence="10">Part of the signal recognition particle protein translocation system, which is composed of SRP and FtsY.</text>
</comment>
<reference evidence="12 13" key="1">
    <citation type="submission" date="2014-04" db="EMBL/GenBank/DDBJ databases">
        <title>Draft Genome Sequence of Synergistes jonesii.</title>
        <authorList>
            <person name="Coil D.A."/>
            <person name="Eisen J.A."/>
            <person name="Holland-Moritz H.E."/>
        </authorList>
    </citation>
    <scope>NUCLEOTIDE SEQUENCE [LARGE SCALE GENOMIC DNA]</scope>
    <source>
        <strain evidence="12 13">78-1</strain>
    </source>
</reference>
<comment type="caution">
    <text evidence="12">The sequence shown here is derived from an EMBL/GenBank/DDBJ whole genome shotgun (WGS) entry which is preliminary data.</text>
</comment>